<dbReference type="Proteomes" id="UP000295357">
    <property type="component" value="Unassembled WGS sequence"/>
</dbReference>
<evidence type="ECO:0000256" key="5">
    <source>
        <dbReference type="SAM" id="Phobius"/>
    </source>
</evidence>
<keyword evidence="4 5" id="KW-0472">Membrane</keyword>
<dbReference type="Pfam" id="PF00892">
    <property type="entry name" value="EamA"/>
    <property type="match status" value="2"/>
</dbReference>
<feature type="transmembrane region" description="Helical" evidence="5">
    <location>
        <begin position="266"/>
        <end position="286"/>
    </location>
</feature>
<name>A0A4R6N5J2_9BURK</name>
<feature type="transmembrane region" description="Helical" evidence="5">
    <location>
        <begin position="121"/>
        <end position="138"/>
    </location>
</feature>
<dbReference type="SUPFAM" id="SSF103481">
    <property type="entry name" value="Multidrug resistance efflux transporter EmrE"/>
    <property type="match status" value="2"/>
</dbReference>
<feature type="domain" description="EamA" evidence="6">
    <location>
        <begin position="10"/>
        <end position="137"/>
    </location>
</feature>
<dbReference type="EMBL" id="SNXE01000004">
    <property type="protein sequence ID" value="TDP09502.1"/>
    <property type="molecule type" value="Genomic_DNA"/>
</dbReference>
<dbReference type="AlphaFoldDB" id="A0A4R6N5J2"/>
<comment type="subcellular location">
    <subcellularLocation>
        <location evidence="1">Membrane</location>
        <topology evidence="1">Multi-pass membrane protein</topology>
    </subcellularLocation>
</comment>
<dbReference type="PANTHER" id="PTHR32322:SF9">
    <property type="entry name" value="AMINO-ACID METABOLITE EFFLUX PUMP-RELATED"/>
    <property type="match status" value="1"/>
</dbReference>
<feature type="transmembrane region" description="Helical" evidence="5">
    <location>
        <begin position="64"/>
        <end position="86"/>
    </location>
</feature>
<feature type="transmembrane region" description="Helical" evidence="5">
    <location>
        <begin position="180"/>
        <end position="199"/>
    </location>
</feature>
<feature type="transmembrane region" description="Helical" evidence="5">
    <location>
        <begin position="150"/>
        <end position="168"/>
    </location>
</feature>
<protein>
    <submittedName>
        <fullName evidence="7">EamA-like transporter family protein</fullName>
    </submittedName>
</protein>
<feature type="transmembrane region" description="Helical" evidence="5">
    <location>
        <begin position="211"/>
        <end position="230"/>
    </location>
</feature>
<feature type="domain" description="EamA" evidence="6">
    <location>
        <begin position="150"/>
        <end position="282"/>
    </location>
</feature>
<accession>A0A4R6N5J2</accession>
<dbReference type="PANTHER" id="PTHR32322">
    <property type="entry name" value="INNER MEMBRANE TRANSPORTER"/>
    <property type="match status" value="1"/>
</dbReference>
<reference evidence="7 8" key="1">
    <citation type="submission" date="2019-03" db="EMBL/GenBank/DDBJ databases">
        <title>Genomic Encyclopedia of Type Strains, Phase IV (KMG-IV): sequencing the most valuable type-strain genomes for metagenomic binning, comparative biology and taxonomic classification.</title>
        <authorList>
            <person name="Goeker M."/>
        </authorList>
    </citation>
    <scope>NUCLEOTIDE SEQUENCE [LARGE SCALE GENOMIC DNA]</scope>
    <source>
        <strain evidence="7 8">DSM 25082</strain>
    </source>
</reference>
<feature type="transmembrane region" description="Helical" evidence="5">
    <location>
        <begin position="7"/>
        <end position="26"/>
    </location>
</feature>
<evidence type="ECO:0000256" key="1">
    <source>
        <dbReference type="ARBA" id="ARBA00004141"/>
    </source>
</evidence>
<feature type="transmembrane region" description="Helical" evidence="5">
    <location>
        <begin position="32"/>
        <end position="52"/>
    </location>
</feature>
<evidence type="ECO:0000313" key="8">
    <source>
        <dbReference type="Proteomes" id="UP000295357"/>
    </source>
</evidence>
<dbReference type="InterPro" id="IPR000620">
    <property type="entry name" value="EamA_dom"/>
</dbReference>
<dbReference type="InterPro" id="IPR050638">
    <property type="entry name" value="AA-Vitamin_Transporters"/>
</dbReference>
<evidence type="ECO:0000256" key="2">
    <source>
        <dbReference type="ARBA" id="ARBA00022692"/>
    </source>
</evidence>
<evidence type="ECO:0000313" key="7">
    <source>
        <dbReference type="EMBL" id="TDP09502.1"/>
    </source>
</evidence>
<comment type="caution">
    <text evidence="7">The sequence shown here is derived from an EMBL/GenBank/DDBJ whole genome shotgun (WGS) entry which is preliminary data.</text>
</comment>
<proteinExistence type="predicted"/>
<keyword evidence="3 5" id="KW-1133">Transmembrane helix</keyword>
<dbReference type="RefSeq" id="WP_409847242.1">
    <property type="nucleotide sequence ID" value="NZ_JAUFPJ010000004.1"/>
</dbReference>
<evidence type="ECO:0000259" key="6">
    <source>
        <dbReference type="Pfam" id="PF00892"/>
    </source>
</evidence>
<feature type="transmembrane region" description="Helical" evidence="5">
    <location>
        <begin position="242"/>
        <end position="260"/>
    </location>
</feature>
<evidence type="ECO:0000256" key="3">
    <source>
        <dbReference type="ARBA" id="ARBA00022989"/>
    </source>
</evidence>
<dbReference type="InterPro" id="IPR037185">
    <property type="entry name" value="EmrE-like"/>
</dbReference>
<dbReference type="GO" id="GO:0016020">
    <property type="term" value="C:membrane"/>
    <property type="evidence" value="ECO:0007669"/>
    <property type="project" value="UniProtKB-SubCell"/>
</dbReference>
<keyword evidence="2 5" id="KW-0812">Transmembrane</keyword>
<keyword evidence="8" id="KW-1185">Reference proteome</keyword>
<evidence type="ECO:0000256" key="4">
    <source>
        <dbReference type="ARBA" id="ARBA00023136"/>
    </source>
</evidence>
<feature type="transmembrane region" description="Helical" evidence="5">
    <location>
        <begin position="92"/>
        <end position="114"/>
    </location>
</feature>
<gene>
    <name evidence="7" type="ORF">DFR39_10463</name>
</gene>
<sequence>MIKRLDLGELLLLAAIWGASFLFMRLGAHEFGAIPLAALRVAGASLLLLPLLAMRQGLGELRQYWRALLVVGLLNSALPFALYSYAALSISAGLSSILNATTPLWGAIVAWIWLGQGLNGSRIMGLALGFAGVVFLAWEQASFKPGGSGWAVLACLLATLCYGIAASYTKRQLSACSPLAVATGSQFSAALLLAGPALWLRPEALPSAGAWAAAAGLALLCTGVAYILYFRLMSRIGPSNTIAVTFLIPGFAVVWGWLFLSEAFTWTMAGGCAIVLLGTALALGLLKLRAQPAALGGS</sequence>
<organism evidence="7 8">
    <name type="scientific">Roseateles asaccharophilus</name>
    <dbReference type="NCBI Taxonomy" id="582607"/>
    <lineage>
        <taxon>Bacteria</taxon>
        <taxon>Pseudomonadati</taxon>
        <taxon>Pseudomonadota</taxon>
        <taxon>Betaproteobacteria</taxon>
        <taxon>Burkholderiales</taxon>
        <taxon>Sphaerotilaceae</taxon>
        <taxon>Roseateles</taxon>
    </lineage>
</organism>